<evidence type="ECO:0000256" key="1">
    <source>
        <dbReference type="ARBA" id="ARBA00004479"/>
    </source>
</evidence>
<dbReference type="AlphaFoldDB" id="A0A8C4WC69"/>
<evidence type="ECO:0000256" key="12">
    <source>
        <dbReference type="ARBA" id="ARBA00023145"/>
    </source>
</evidence>
<dbReference type="GO" id="GO:0004222">
    <property type="term" value="F:metalloendopeptidase activity"/>
    <property type="evidence" value="ECO:0007669"/>
    <property type="project" value="UniProtKB-UniRule"/>
</dbReference>
<evidence type="ECO:0000256" key="6">
    <source>
        <dbReference type="ARBA" id="ARBA00022729"/>
    </source>
</evidence>
<dbReference type="Gene3D" id="3.40.390.10">
    <property type="entry name" value="Collagenase (Catalytic Domain)"/>
    <property type="match status" value="1"/>
</dbReference>
<dbReference type="CDD" id="cd00053">
    <property type="entry name" value="EGF"/>
    <property type="match status" value="1"/>
</dbReference>
<evidence type="ECO:0000256" key="4">
    <source>
        <dbReference type="ARBA" id="ARBA00022692"/>
    </source>
</evidence>
<comment type="cofactor">
    <cofactor evidence="15 16">
        <name>Zn(2+)</name>
        <dbReference type="ChEBI" id="CHEBI:29105"/>
    </cofactor>
    <text evidence="15 16">Binds 1 zinc ion per subunit.</text>
</comment>
<dbReference type="FunFam" id="2.60.120.200:FF:000037">
    <property type="entry name" value="Meprin A subunit"/>
    <property type="match status" value="1"/>
</dbReference>
<dbReference type="SUPFAM" id="SSF55486">
    <property type="entry name" value="Metalloproteases ('zincins'), catalytic domain"/>
    <property type="match status" value="1"/>
</dbReference>
<dbReference type="SMART" id="SM00235">
    <property type="entry name" value="ZnMc"/>
    <property type="match status" value="1"/>
</dbReference>
<proteinExistence type="predicted"/>
<dbReference type="Pfam" id="PF00629">
    <property type="entry name" value="MAM"/>
    <property type="match status" value="1"/>
</dbReference>
<dbReference type="PANTHER" id="PTHR10127">
    <property type="entry name" value="DISCOIDIN, CUB, EGF, LAMININ , AND ZINC METALLOPROTEASE DOMAIN CONTAINING"/>
    <property type="match status" value="1"/>
</dbReference>
<dbReference type="PRINTS" id="PR00020">
    <property type="entry name" value="MAMDOMAIN"/>
</dbReference>
<dbReference type="InterPro" id="IPR000998">
    <property type="entry name" value="MAM_dom"/>
</dbReference>
<feature type="binding site" evidence="15">
    <location>
        <position position="125"/>
    </location>
    <ligand>
        <name>Zn(2+)</name>
        <dbReference type="ChEBI" id="CHEBI:29105"/>
        <note>catalytic</note>
    </ligand>
</feature>
<comment type="subcellular location">
    <subcellularLocation>
        <location evidence="1">Membrane</location>
        <topology evidence="1">Single-pass type I membrane protein</topology>
    </subcellularLocation>
</comment>
<evidence type="ECO:0000256" key="9">
    <source>
        <dbReference type="ARBA" id="ARBA00022989"/>
    </source>
</evidence>
<dbReference type="GO" id="GO:0008270">
    <property type="term" value="F:zinc ion binding"/>
    <property type="evidence" value="ECO:0007669"/>
    <property type="project" value="UniProtKB-UniRule"/>
</dbReference>
<evidence type="ECO:0000256" key="8">
    <source>
        <dbReference type="ARBA" id="ARBA00022833"/>
    </source>
</evidence>
<evidence type="ECO:0000256" key="5">
    <source>
        <dbReference type="ARBA" id="ARBA00022723"/>
    </source>
</evidence>
<keyword evidence="2" id="KW-0245">EGF-like domain</keyword>
<keyword evidence="4" id="KW-0812">Transmembrane</keyword>
<dbReference type="CDD" id="cd06263">
    <property type="entry name" value="MAM"/>
    <property type="match status" value="1"/>
</dbReference>
<dbReference type="InterPro" id="IPR006026">
    <property type="entry name" value="Peptidase_Metallo"/>
</dbReference>
<dbReference type="FunFam" id="3.40.390.10:FF:000015">
    <property type="entry name" value="Meprin A subunit"/>
    <property type="match status" value="1"/>
</dbReference>
<evidence type="ECO:0000259" key="19">
    <source>
        <dbReference type="PROSITE" id="PS51864"/>
    </source>
</evidence>
<organism evidence="20 21">
    <name type="scientific">Gopherus evgoodei</name>
    <name type="common">Goodes thornscrub tortoise</name>
    <dbReference type="NCBI Taxonomy" id="1825980"/>
    <lineage>
        <taxon>Eukaryota</taxon>
        <taxon>Metazoa</taxon>
        <taxon>Chordata</taxon>
        <taxon>Craniata</taxon>
        <taxon>Vertebrata</taxon>
        <taxon>Euteleostomi</taxon>
        <taxon>Archelosauria</taxon>
        <taxon>Testudinata</taxon>
        <taxon>Testudines</taxon>
        <taxon>Cryptodira</taxon>
        <taxon>Durocryptodira</taxon>
        <taxon>Testudinoidea</taxon>
        <taxon>Testudinidae</taxon>
        <taxon>Gopherus</taxon>
    </lineage>
</organism>
<evidence type="ECO:0000256" key="10">
    <source>
        <dbReference type="ARBA" id="ARBA00023049"/>
    </source>
</evidence>
<comment type="caution">
    <text evidence="15">Lacks conserved residue(s) required for the propagation of feature annotation.</text>
</comment>
<keyword evidence="14" id="KW-0325">Glycoprotein</keyword>
<dbReference type="PROSITE" id="PS50144">
    <property type="entry name" value="MATH"/>
    <property type="match status" value="1"/>
</dbReference>
<evidence type="ECO:0000313" key="21">
    <source>
        <dbReference type="Proteomes" id="UP000694390"/>
    </source>
</evidence>
<dbReference type="Ensembl" id="ENSGEVT00005016168.1">
    <property type="protein sequence ID" value="ENSGEVP00005015387.1"/>
    <property type="gene ID" value="ENSGEVG00005010900.1"/>
</dbReference>
<keyword evidence="10 15" id="KW-0482">Metalloprotease</keyword>
<dbReference type="GeneTree" id="ENSGT00950000183111"/>
<feature type="domain" description="MAM" evidence="17">
    <location>
        <begin position="227"/>
        <end position="393"/>
    </location>
</feature>
<keyword evidence="12" id="KW-0865">Zymogen</keyword>
<dbReference type="FunFam" id="2.60.210.10:FF:000009">
    <property type="entry name" value="Meprin A subunit"/>
    <property type="match status" value="1"/>
</dbReference>
<dbReference type="SUPFAM" id="SSF49899">
    <property type="entry name" value="Concanavalin A-like lectins/glucanases"/>
    <property type="match status" value="1"/>
</dbReference>
<dbReference type="GO" id="GO:0007173">
    <property type="term" value="P:epidermal growth factor receptor signaling pathway"/>
    <property type="evidence" value="ECO:0007669"/>
    <property type="project" value="Ensembl"/>
</dbReference>
<keyword evidence="11" id="KW-0472">Membrane</keyword>
<dbReference type="PANTHER" id="PTHR10127:SF824">
    <property type="entry name" value="MEPRIN A SUBUNIT ALPHA"/>
    <property type="match status" value="1"/>
</dbReference>
<evidence type="ECO:0000256" key="14">
    <source>
        <dbReference type="ARBA" id="ARBA00023180"/>
    </source>
</evidence>
<dbReference type="InterPro" id="IPR024079">
    <property type="entry name" value="MetalloPept_cat_dom_sf"/>
</dbReference>
<keyword evidence="21" id="KW-1185">Reference proteome</keyword>
<feature type="domain" description="Peptidase M12A" evidence="19">
    <location>
        <begin position="24"/>
        <end position="220"/>
    </location>
</feature>
<dbReference type="Pfam" id="PF22486">
    <property type="entry name" value="MATH_2"/>
    <property type="match status" value="1"/>
</dbReference>
<dbReference type="EC" id="3.4.24.-" evidence="16"/>
<dbReference type="InterPro" id="IPR013320">
    <property type="entry name" value="ConA-like_dom_sf"/>
</dbReference>
<dbReference type="OrthoDB" id="291007at2759"/>
<reference evidence="20" key="1">
    <citation type="submission" date="2025-08" db="UniProtKB">
        <authorList>
            <consortium name="Ensembl"/>
        </authorList>
    </citation>
    <scope>IDENTIFICATION</scope>
</reference>
<dbReference type="Gene3D" id="2.60.120.200">
    <property type="match status" value="1"/>
</dbReference>
<dbReference type="InterPro" id="IPR002083">
    <property type="entry name" value="MATH/TRAF_dom"/>
</dbReference>
<dbReference type="InterPro" id="IPR008974">
    <property type="entry name" value="TRAF-like"/>
</dbReference>
<feature type="domain" description="MATH" evidence="18">
    <location>
        <begin position="391"/>
        <end position="551"/>
    </location>
</feature>
<evidence type="ECO:0000313" key="20">
    <source>
        <dbReference type="Ensembl" id="ENSGEVP00005015387.1"/>
    </source>
</evidence>
<dbReference type="SUPFAM" id="SSF49599">
    <property type="entry name" value="TRAF domain-like"/>
    <property type="match status" value="1"/>
</dbReference>
<dbReference type="InterPro" id="IPR001506">
    <property type="entry name" value="Peptidase_M12A"/>
</dbReference>
<dbReference type="PROSITE" id="PS00740">
    <property type="entry name" value="MAM_1"/>
    <property type="match status" value="1"/>
</dbReference>
<evidence type="ECO:0000256" key="15">
    <source>
        <dbReference type="PROSITE-ProRule" id="PRU01211"/>
    </source>
</evidence>
<protein>
    <recommendedName>
        <fullName evidence="16">Metalloendopeptidase</fullName>
        <ecNumber evidence="16">3.4.24.-</ecNumber>
    </recommendedName>
</protein>
<keyword evidence="8 15" id="KW-0862">Zinc</keyword>
<dbReference type="Proteomes" id="UP000694390">
    <property type="component" value="Unassembled WGS sequence"/>
</dbReference>
<evidence type="ECO:0000256" key="16">
    <source>
        <dbReference type="RuleBase" id="RU361183"/>
    </source>
</evidence>
<evidence type="ECO:0000256" key="2">
    <source>
        <dbReference type="ARBA" id="ARBA00022536"/>
    </source>
</evidence>
<dbReference type="PRINTS" id="PR00480">
    <property type="entry name" value="ASTACIN"/>
</dbReference>
<dbReference type="Pfam" id="PF01400">
    <property type="entry name" value="Astacin"/>
    <property type="match status" value="1"/>
</dbReference>
<reference evidence="20" key="2">
    <citation type="submission" date="2025-09" db="UniProtKB">
        <authorList>
            <consortium name="Ensembl"/>
        </authorList>
    </citation>
    <scope>IDENTIFICATION</scope>
</reference>
<evidence type="ECO:0000256" key="13">
    <source>
        <dbReference type="ARBA" id="ARBA00023157"/>
    </source>
</evidence>
<dbReference type="Gene3D" id="2.60.210.10">
    <property type="entry name" value="Apoptosis, Tumor Necrosis Factor Receptor Associated Protein 2, Chain A"/>
    <property type="match status" value="1"/>
</dbReference>
<name>A0A8C4WC69_9SAUR</name>
<dbReference type="GO" id="GO:0016020">
    <property type="term" value="C:membrane"/>
    <property type="evidence" value="ECO:0007669"/>
    <property type="project" value="UniProtKB-SubCell"/>
</dbReference>
<evidence type="ECO:0000256" key="7">
    <source>
        <dbReference type="ARBA" id="ARBA00022801"/>
    </source>
</evidence>
<feature type="binding site" evidence="15">
    <location>
        <position position="119"/>
    </location>
    <ligand>
        <name>Zn(2+)</name>
        <dbReference type="ChEBI" id="CHEBI:29105"/>
        <note>catalytic</note>
    </ligand>
</feature>
<keyword evidence="7 15" id="KW-0378">Hydrolase</keyword>
<feature type="binding site" evidence="15">
    <location>
        <position position="115"/>
    </location>
    <ligand>
        <name>Zn(2+)</name>
        <dbReference type="ChEBI" id="CHEBI:29105"/>
        <note>catalytic</note>
    </ligand>
</feature>
<feature type="active site" evidence="15">
    <location>
        <position position="116"/>
    </location>
</feature>
<dbReference type="SMART" id="SM00061">
    <property type="entry name" value="MATH"/>
    <property type="match status" value="1"/>
</dbReference>
<evidence type="ECO:0000256" key="3">
    <source>
        <dbReference type="ARBA" id="ARBA00022670"/>
    </source>
</evidence>
<accession>A0A8C4WC69</accession>
<dbReference type="SMART" id="SM00137">
    <property type="entry name" value="MAM"/>
    <property type="match status" value="1"/>
</dbReference>
<keyword evidence="3 15" id="KW-0645">Protease</keyword>
<keyword evidence="6" id="KW-0732">Signal</keyword>
<evidence type="ECO:0000259" key="17">
    <source>
        <dbReference type="PROSITE" id="PS50060"/>
    </source>
</evidence>
<sequence>MTNRRCHSGEWLIATLRYSLMHVQHIAYLHKQVIYNILKVLFEIYFPDLNAKGVILEVFEMFRLKSCVDFKPYEGESSYIRFQKSNGCWSMVGDRQTGQNLSIGQGCDYKAIVEHELLHAMGFYHEQSRTDRDDYVDIWWDEILPGQSHNFVKYDDMLISDLNTPYDYESVMHYEPLSFNKNEGVPTITAKIPAFNDIIGQRLDFSTVDLERLNRMYNCSKSTLSHCQCAFEFANICGMVQGTRDDADWIHKKSSLTGEEDHTLLGRCKDAGSFMYFNTSSGQAEDMALLESRILYPKRTQLCLQFFYKISGSPLDKLVIWVRKDNGTGTVNTLVKVKTFQGDSDRNWKISHVTLNVQEKFRYVFQGLRGSHSSSSGGIFIDDITLTETPCPGAVWLIRNFTRILQTSVSGSVMHSPRFYSPEGYGYGITLYPHGTSNSYFPNYTRISFHLCSGENDDVLQWPAENRQAIMTVLDQHPDIRNRMSSSRSFTTDKNKNDTSIWDKPSVAGTFDPSCNCNRSVDWGWSNFISHKQLKQRNFLKNDDLIIFAEFKDLTYLKKTEVPIKPAQSITKDPCDPNPCHNDGVCVNVKGKASCRYHGPHFCQPPISRALADASNKHSAHEKLKLSVHRYRH</sequence>
<keyword evidence="13" id="KW-1015">Disulfide bond</keyword>
<dbReference type="PROSITE" id="PS50060">
    <property type="entry name" value="MAM_2"/>
    <property type="match status" value="1"/>
</dbReference>
<evidence type="ECO:0000259" key="18">
    <source>
        <dbReference type="PROSITE" id="PS50144"/>
    </source>
</evidence>
<keyword evidence="5 15" id="KW-0479">Metal-binding</keyword>
<dbReference type="GO" id="GO:0006508">
    <property type="term" value="P:proteolysis"/>
    <property type="evidence" value="ECO:0007669"/>
    <property type="project" value="UniProtKB-KW"/>
</dbReference>
<keyword evidence="9" id="KW-1133">Transmembrane helix</keyword>
<evidence type="ECO:0000256" key="11">
    <source>
        <dbReference type="ARBA" id="ARBA00023136"/>
    </source>
</evidence>
<dbReference type="PROSITE" id="PS51864">
    <property type="entry name" value="ASTACIN"/>
    <property type="match status" value="1"/>
</dbReference>